<dbReference type="GO" id="GO:0004896">
    <property type="term" value="F:cytokine receptor activity"/>
    <property type="evidence" value="ECO:0007669"/>
    <property type="project" value="TreeGrafter"/>
</dbReference>
<protein>
    <recommendedName>
        <fullName evidence="2">Fibronectin type-III domain-containing protein</fullName>
    </recommendedName>
</protein>
<organism evidence="3 4">
    <name type="scientific">Muraenolepis orangiensis</name>
    <name type="common">Patagonian moray cod</name>
    <dbReference type="NCBI Taxonomy" id="630683"/>
    <lineage>
        <taxon>Eukaryota</taxon>
        <taxon>Metazoa</taxon>
        <taxon>Chordata</taxon>
        <taxon>Craniata</taxon>
        <taxon>Vertebrata</taxon>
        <taxon>Euteleostomi</taxon>
        <taxon>Actinopterygii</taxon>
        <taxon>Neopterygii</taxon>
        <taxon>Teleostei</taxon>
        <taxon>Neoteleostei</taxon>
        <taxon>Acanthomorphata</taxon>
        <taxon>Zeiogadaria</taxon>
        <taxon>Gadariae</taxon>
        <taxon>Gadiformes</taxon>
        <taxon>Muraenolepidoidei</taxon>
        <taxon>Muraenolepididae</taxon>
        <taxon>Muraenolepis</taxon>
    </lineage>
</organism>
<dbReference type="OrthoDB" id="8704831at2759"/>
<dbReference type="InterPro" id="IPR013783">
    <property type="entry name" value="Ig-like_fold"/>
</dbReference>
<dbReference type="EMBL" id="JANIIK010000111">
    <property type="protein sequence ID" value="KAJ3594354.1"/>
    <property type="molecule type" value="Genomic_DNA"/>
</dbReference>
<dbReference type="GO" id="GO:0042015">
    <property type="term" value="F:interleukin-20 binding"/>
    <property type="evidence" value="ECO:0007669"/>
    <property type="project" value="TreeGrafter"/>
</dbReference>
<dbReference type="AlphaFoldDB" id="A0A9Q0ID48"/>
<dbReference type="Pfam" id="PF01108">
    <property type="entry name" value="Tissue_fac"/>
    <property type="match status" value="1"/>
</dbReference>
<evidence type="ECO:0000256" key="1">
    <source>
        <dbReference type="SAM" id="Phobius"/>
    </source>
</evidence>
<comment type="caution">
    <text evidence="3">The sequence shown here is derived from an EMBL/GenBank/DDBJ whole genome shotgun (WGS) entry which is preliminary data.</text>
</comment>
<dbReference type="InterPro" id="IPR050650">
    <property type="entry name" value="Type-II_Cytokine-TF_Rcpt"/>
</dbReference>
<dbReference type="PANTHER" id="PTHR20859:SF48">
    <property type="entry name" value="INTERLEUKIN-20 RECEPTOR SUBUNIT BETA"/>
    <property type="match status" value="1"/>
</dbReference>
<gene>
    <name evidence="3" type="ORF">NHX12_003661</name>
</gene>
<dbReference type="Proteomes" id="UP001148018">
    <property type="component" value="Unassembled WGS sequence"/>
</dbReference>
<dbReference type="Gene3D" id="2.60.40.10">
    <property type="entry name" value="Immunoglobulins"/>
    <property type="match status" value="1"/>
</dbReference>
<sequence>MLPALQELSMGSLDMRHTLTWRPLAVPCSTATLYTVQFQGWLDAPQCRRTPRTHCDLTSDLGSDSDYGVRVRAECGQQVSLWARLSGLFNRRDASLSPPEMAVEALGDGVRISFQRLPQTASVNITASTDVLPADQTALLVAALQEGGVYCVQAWTYLDPQRRSPEEPWKKPTVAMVTAVATVTLLLAVLWSVGRCRAEGCHAHFQKQPLPLSLRPDWPTVRRACPEPGLEICQPIAALHLVELT</sequence>
<accession>A0A9Q0ID48</accession>
<keyword evidence="4" id="KW-1185">Reference proteome</keyword>
<feature type="domain" description="Fibronectin type-III" evidence="2">
    <location>
        <begin position="3"/>
        <end position="82"/>
    </location>
</feature>
<feature type="transmembrane region" description="Helical" evidence="1">
    <location>
        <begin position="173"/>
        <end position="193"/>
    </location>
</feature>
<evidence type="ECO:0000313" key="4">
    <source>
        <dbReference type="Proteomes" id="UP001148018"/>
    </source>
</evidence>
<evidence type="ECO:0000259" key="2">
    <source>
        <dbReference type="Pfam" id="PF01108"/>
    </source>
</evidence>
<keyword evidence="1" id="KW-1133">Transmembrane helix</keyword>
<reference evidence="3" key="1">
    <citation type="submission" date="2022-07" db="EMBL/GenBank/DDBJ databases">
        <title>Chromosome-level genome of Muraenolepis orangiensis.</title>
        <authorList>
            <person name="Kim J."/>
        </authorList>
    </citation>
    <scope>NUCLEOTIDE SEQUENCE</scope>
    <source>
        <strain evidence="3">KU_S4_2022</strain>
        <tissue evidence="3">Muscle</tissue>
    </source>
</reference>
<keyword evidence="1" id="KW-0472">Membrane</keyword>
<dbReference type="PANTHER" id="PTHR20859">
    <property type="entry name" value="INTERFERON/INTERLEUKIN RECEPTOR"/>
    <property type="match status" value="1"/>
</dbReference>
<dbReference type="InterPro" id="IPR003961">
    <property type="entry name" value="FN3_dom"/>
</dbReference>
<keyword evidence="1" id="KW-0812">Transmembrane</keyword>
<dbReference type="CDD" id="cd00063">
    <property type="entry name" value="FN3"/>
    <property type="match status" value="1"/>
</dbReference>
<dbReference type="GO" id="GO:0005886">
    <property type="term" value="C:plasma membrane"/>
    <property type="evidence" value="ECO:0007669"/>
    <property type="project" value="TreeGrafter"/>
</dbReference>
<name>A0A9Q0ID48_9TELE</name>
<proteinExistence type="predicted"/>
<dbReference type="InterPro" id="IPR036116">
    <property type="entry name" value="FN3_sf"/>
</dbReference>
<evidence type="ECO:0000313" key="3">
    <source>
        <dbReference type="EMBL" id="KAJ3594354.1"/>
    </source>
</evidence>
<dbReference type="SUPFAM" id="SSF49265">
    <property type="entry name" value="Fibronectin type III"/>
    <property type="match status" value="2"/>
</dbReference>